<dbReference type="eggNOG" id="COG4970">
    <property type="taxonomic scope" value="Bacteria"/>
</dbReference>
<feature type="domain" description="General secretion pathway GspH" evidence="12">
    <location>
        <begin position="55"/>
        <end position="162"/>
    </location>
</feature>
<keyword evidence="6 11" id="KW-0812">Transmembrane</keyword>
<comment type="caution">
    <text evidence="13">The sequence shown here is derived from an EMBL/GenBank/DDBJ whole genome shotgun (WGS) entry which is preliminary data.</text>
</comment>
<keyword evidence="3" id="KW-1003">Cell membrane</keyword>
<evidence type="ECO:0000256" key="5">
    <source>
        <dbReference type="ARBA" id="ARBA00022519"/>
    </source>
</evidence>
<evidence type="ECO:0000256" key="4">
    <source>
        <dbReference type="ARBA" id="ARBA00022481"/>
    </source>
</evidence>
<keyword evidence="7 11" id="KW-1133">Transmembrane helix</keyword>
<evidence type="ECO:0000256" key="2">
    <source>
        <dbReference type="ARBA" id="ARBA00021549"/>
    </source>
</evidence>
<sequence length="191" mass="20507">MYRKMSQWKSTPPAPAYGFTVVELMVTIAILAILAGLAYPSFINLINSERLTSSANELVASLQLARTEAIRLGSSVAVCRSDNGRDCVAGTPWRRWVTVANGSTEILRVNNAITNVIVQSSPTIARLNDQIVFNPDGLARDSDGALLTAQLSICMANASLANNLRFVSINGGSRIRVSPGSTPQCSQPRDE</sequence>
<evidence type="ECO:0000259" key="12">
    <source>
        <dbReference type="Pfam" id="PF12019"/>
    </source>
</evidence>
<dbReference type="Pfam" id="PF07963">
    <property type="entry name" value="N_methyl"/>
    <property type="match status" value="1"/>
</dbReference>
<dbReference type="GO" id="GO:0005886">
    <property type="term" value="C:plasma membrane"/>
    <property type="evidence" value="ECO:0007669"/>
    <property type="project" value="UniProtKB-SubCell"/>
</dbReference>
<evidence type="ECO:0000256" key="7">
    <source>
        <dbReference type="ARBA" id="ARBA00022989"/>
    </source>
</evidence>
<dbReference type="NCBIfam" id="TIGR02532">
    <property type="entry name" value="IV_pilin_GFxxxE"/>
    <property type="match status" value="1"/>
</dbReference>
<dbReference type="STRING" id="1444770.AF72_00020"/>
<evidence type="ECO:0000256" key="1">
    <source>
        <dbReference type="ARBA" id="ARBA00004377"/>
    </source>
</evidence>
<evidence type="ECO:0000256" key="10">
    <source>
        <dbReference type="ARBA" id="ARBA00030775"/>
    </source>
</evidence>
<protein>
    <recommendedName>
        <fullName evidence="2">Type II secretion system protein H</fullName>
    </recommendedName>
    <alternativeName>
        <fullName evidence="10">General secretion pathway protein H</fullName>
    </alternativeName>
</protein>
<reference evidence="13 14" key="1">
    <citation type="journal article" date="2014" name="Genome Announc.">
        <title>Draft Genome Sequence of Xylella fastidiosa Pear Leaf Scorch Strain in Taiwan.</title>
        <authorList>
            <person name="Su C.C."/>
            <person name="Deng W.L."/>
            <person name="Jan F.J."/>
            <person name="Chang C.J."/>
            <person name="Huang H."/>
            <person name="Chen J."/>
        </authorList>
    </citation>
    <scope>NUCLEOTIDE SEQUENCE [LARGE SCALE GENOMIC DNA]</scope>
    <source>
        <strain evidence="13 14">PLS229</strain>
    </source>
</reference>
<evidence type="ECO:0000313" key="14">
    <source>
        <dbReference type="Proteomes" id="UP000020406"/>
    </source>
</evidence>
<evidence type="ECO:0000313" key="13">
    <source>
        <dbReference type="EMBL" id="EWS79275.1"/>
    </source>
</evidence>
<comment type="subcellular location">
    <subcellularLocation>
        <location evidence="1">Cell inner membrane</location>
        <topology evidence="1">Single-pass membrane protein</topology>
    </subcellularLocation>
</comment>
<evidence type="ECO:0000256" key="9">
    <source>
        <dbReference type="ARBA" id="ARBA00025772"/>
    </source>
</evidence>
<dbReference type="AlphaFoldDB" id="Z9JLI1"/>
<gene>
    <name evidence="13" type="ORF">AF72_00020</name>
</gene>
<keyword evidence="5" id="KW-0997">Cell inner membrane</keyword>
<feature type="transmembrane region" description="Helical" evidence="11">
    <location>
        <begin position="21"/>
        <end position="42"/>
    </location>
</feature>
<keyword evidence="8 11" id="KW-0472">Membrane</keyword>
<dbReference type="PATRIC" id="fig|1444770.3.peg.4"/>
<comment type="similarity">
    <text evidence="9">Belongs to the GSP H family.</text>
</comment>
<dbReference type="EMBL" id="JDSQ01000001">
    <property type="protein sequence ID" value="EWS79275.1"/>
    <property type="molecule type" value="Genomic_DNA"/>
</dbReference>
<proteinExistence type="inferred from homology"/>
<dbReference type="InterPro" id="IPR022346">
    <property type="entry name" value="T2SS_GspH"/>
</dbReference>
<evidence type="ECO:0000256" key="3">
    <source>
        <dbReference type="ARBA" id="ARBA00022475"/>
    </source>
</evidence>
<dbReference type="GO" id="GO:0015628">
    <property type="term" value="P:protein secretion by the type II secretion system"/>
    <property type="evidence" value="ECO:0007669"/>
    <property type="project" value="InterPro"/>
</dbReference>
<keyword evidence="4" id="KW-0488">Methylation</keyword>
<dbReference type="Pfam" id="PF12019">
    <property type="entry name" value="GspH"/>
    <property type="match status" value="1"/>
</dbReference>
<dbReference type="InterPro" id="IPR045584">
    <property type="entry name" value="Pilin-like"/>
</dbReference>
<accession>Z9JLI1</accession>
<organism evidence="13 14">
    <name type="scientific">Xylella taiwanensis</name>
    <dbReference type="NCBI Taxonomy" id="1444770"/>
    <lineage>
        <taxon>Bacteria</taxon>
        <taxon>Pseudomonadati</taxon>
        <taxon>Pseudomonadota</taxon>
        <taxon>Gammaproteobacteria</taxon>
        <taxon>Lysobacterales</taxon>
        <taxon>Lysobacteraceae</taxon>
        <taxon>Xylella</taxon>
    </lineage>
</organism>
<evidence type="ECO:0000256" key="8">
    <source>
        <dbReference type="ARBA" id="ARBA00023136"/>
    </source>
</evidence>
<dbReference type="SUPFAM" id="SSF54523">
    <property type="entry name" value="Pili subunits"/>
    <property type="match status" value="1"/>
</dbReference>
<evidence type="ECO:0000256" key="6">
    <source>
        <dbReference type="ARBA" id="ARBA00022692"/>
    </source>
</evidence>
<dbReference type="InterPro" id="IPR012902">
    <property type="entry name" value="N_methyl_site"/>
</dbReference>
<name>Z9JLI1_9GAMM</name>
<dbReference type="Gene3D" id="3.55.40.10">
    <property type="entry name" value="minor pseudopilin epsh domain"/>
    <property type="match status" value="1"/>
</dbReference>
<dbReference type="GO" id="GO:0015627">
    <property type="term" value="C:type II protein secretion system complex"/>
    <property type="evidence" value="ECO:0007669"/>
    <property type="project" value="InterPro"/>
</dbReference>
<evidence type="ECO:0000256" key="11">
    <source>
        <dbReference type="SAM" id="Phobius"/>
    </source>
</evidence>
<dbReference type="Proteomes" id="UP000020406">
    <property type="component" value="Unassembled WGS sequence"/>
</dbReference>